<evidence type="ECO:0000313" key="6">
    <source>
        <dbReference type="EMBL" id="WGK88372.1"/>
    </source>
</evidence>
<evidence type="ECO:0000256" key="4">
    <source>
        <dbReference type="PROSITE-ProRule" id="PRU00409"/>
    </source>
</evidence>
<dbReference type="InterPro" id="IPR052032">
    <property type="entry name" value="ATP-dep_AA_Ligase"/>
</dbReference>
<accession>A0ABY8MM23</accession>
<protein>
    <submittedName>
        <fullName evidence="6">ATP-grasp domain-containing protein</fullName>
    </submittedName>
</protein>
<dbReference type="EMBL" id="CP093428">
    <property type="protein sequence ID" value="WGK88372.1"/>
    <property type="molecule type" value="Genomic_DNA"/>
</dbReference>
<evidence type="ECO:0000313" key="7">
    <source>
        <dbReference type="Proteomes" id="UP001243713"/>
    </source>
</evidence>
<dbReference type="PANTHER" id="PTHR43585">
    <property type="entry name" value="FUMIPYRROLE BIOSYNTHESIS PROTEIN C"/>
    <property type="match status" value="1"/>
</dbReference>
<keyword evidence="2 4" id="KW-0547">Nucleotide-binding</keyword>
<sequence length="414" mass="45937">MRNVLVIGDSYVVPDFFDAETRWFYIGKEPPAYPCEHYKVLSLPALFDVEEYDKKLLDIFLFCNDIISEFGNIDYVIANTEYTILCGAAVRDHYAIAGRKLKDVAAFRNKFLMKSALVRGEGVETSRFIGGKLLADKGLSAVSQVFAATDYPLVVKAASQAGSRHVYVVKNAEELAAKLELLRSLGVDHLVEQFVDAPVIHIDGICRHGELVFVCGSRYIDDCFAWQHEKIAMSSVLIDDPVLQQKIVNFTRNTLRSLGAVDIVFHLEAFLQADNNLVFLEIASRPGGAAIAPCINNIYGVNLLKENFNVDVQAPSVLKSSGFMDRDINRSGGWVVLALQETGFCEIVSVDGDPALCDRVVWKKVTTAGTRFNEEYYEDPAVGMYVVHDANADEVVAAIQEIKKRFSVKVKCLA</sequence>
<evidence type="ECO:0000259" key="5">
    <source>
        <dbReference type="PROSITE" id="PS50975"/>
    </source>
</evidence>
<dbReference type="Gene3D" id="3.30.1490.20">
    <property type="entry name" value="ATP-grasp fold, A domain"/>
    <property type="match status" value="1"/>
</dbReference>
<dbReference type="Pfam" id="PF07478">
    <property type="entry name" value="Dala_Dala_lig_C"/>
    <property type="match status" value="1"/>
</dbReference>
<dbReference type="RefSeq" id="WP_280161532.1">
    <property type="nucleotide sequence ID" value="NZ_CP093428.1"/>
</dbReference>
<organism evidence="6 7">
    <name type="scientific">Pseudomonas migulae</name>
    <dbReference type="NCBI Taxonomy" id="78543"/>
    <lineage>
        <taxon>Bacteria</taxon>
        <taxon>Pseudomonadati</taxon>
        <taxon>Pseudomonadota</taxon>
        <taxon>Gammaproteobacteria</taxon>
        <taxon>Pseudomonadales</taxon>
        <taxon>Pseudomonadaceae</taxon>
        <taxon>Pseudomonas</taxon>
    </lineage>
</organism>
<keyword evidence="3 4" id="KW-0067">ATP-binding</keyword>
<reference evidence="6 7" key="1">
    <citation type="submission" date="2022-03" db="EMBL/GenBank/DDBJ databases">
        <title>Plant growth promoting endophytes with ACC deaminase activity.</title>
        <authorList>
            <person name="Charles T."/>
            <person name="Van Dyk A."/>
            <person name="Cheng J."/>
            <person name="Heil J."/>
        </authorList>
    </citation>
    <scope>NUCLEOTIDE SEQUENCE [LARGE SCALE GENOMIC DNA]</scope>
    <source>
        <strain evidence="6 7">8R6</strain>
    </source>
</reference>
<dbReference type="Gene3D" id="3.30.470.20">
    <property type="entry name" value="ATP-grasp fold, B domain"/>
    <property type="match status" value="1"/>
</dbReference>
<dbReference type="InterPro" id="IPR011761">
    <property type="entry name" value="ATP-grasp"/>
</dbReference>
<evidence type="ECO:0000256" key="1">
    <source>
        <dbReference type="ARBA" id="ARBA00022598"/>
    </source>
</evidence>
<name>A0ABY8MM23_9PSED</name>
<feature type="domain" description="ATP-grasp" evidence="5">
    <location>
        <begin position="115"/>
        <end position="312"/>
    </location>
</feature>
<dbReference type="SUPFAM" id="SSF56059">
    <property type="entry name" value="Glutathione synthetase ATP-binding domain-like"/>
    <property type="match status" value="1"/>
</dbReference>
<dbReference type="InterPro" id="IPR011095">
    <property type="entry name" value="Dala_Dala_lig_C"/>
</dbReference>
<keyword evidence="1" id="KW-0436">Ligase</keyword>
<evidence type="ECO:0000256" key="3">
    <source>
        <dbReference type="ARBA" id="ARBA00022840"/>
    </source>
</evidence>
<gene>
    <name evidence="6" type="ORF">MOQ58_17730</name>
</gene>
<dbReference type="PROSITE" id="PS50975">
    <property type="entry name" value="ATP_GRASP"/>
    <property type="match status" value="1"/>
</dbReference>
<dbReference type="Gene3D" id="3.40.50.20">
    <property type="match status" value="1"/>
</dbReference>
<keyword evidence="7" id="KW-1185">Reference proteome</keyword>
<dbReference type="InterPro" id="IPR013815">
    <property type="entry name" value="ATP_grasp_subdomain_1"/>
</dbReference>
<evidence type="ECO:0000256" key="2">
    <source>
        <dbReference type="ARBA" id="ARBA00022741"/>
    </source>
</evidence>
<proteinExistence type="predicted"/>
<dbReference type="PANTHER" id="PTHR43585:SF2">
    <property type="entry name" value="ATP-GRASP ENZYME FSQD"/>
    <property type="match status" value="1"/>
</dbReference>
<dbReference type="Proteomes" id="UP001243713">
    <property type="component" value="Chromosome"/>
</dbReference>